<dbReference type="NCBIfam" id="TIGR00254">
    <property type="entry name" value="GGDEF"/>
    <property type="match status" value="1"/>
</dbReference>
<dbReference type="GO" id="GO:0052621">
    <property type="term" value="F:diguanylate cyclase activity"/>
    <property type="evidence" value="ECO:0007669"/>
    <property type="project" value="UniProtKB-EC"/>
</dbReference>
<sequence length="192" mass="21686">MDFLCNLIWGLGAYLLERSNKKVFKNKEILAKLAVTDKLTGLYNRAKFDEVLSHELARTERFHHTFGLVIMDIDYFKSVNDTHGHHVGDTFLVEISTVIQSCIRSTDVLVRWGGEEFALICLESSLPGILTLVETIRLTIEEHVFAHVGKRTISIGVTLYKENDTDTLMVSRADLALYEAKNSGRNCIKVAL</sequence>
<dbReference type="InterPro" id="IPR029787">
    <property type="entry name" value="Nucleotide_cyclase"/>
</dbReference>
<dbReference type="InterPro" id="IPR043128">
    <property type="entry name" value="Rev_trsase/Diguanyl_cyclase"/>
</dbReference>
<dbReference type="Gene3D" id="3.30.70.270">
    <property type="match status" value="1"/>
</dbReference>
<organism evidence="4 5">
    <name type="scientific">Sulfurospirillum diekertiae</name>
    <dbReference type="NCBI Taxonomy" id="1854492"/>
    <lineage>
        <taxon>Bacteria</taxon>
        <taxon>Pseudomonadati</taxon>
        <taxon>Campylobacterota</taxon>
        <taxon>Epsilonproteobacteria</taxon>
        <taxon>Campylobacterales</taxon>
        <taxon>Sulfurospirillaceae</taxon>
        <taxon>Sulfurospirillum</taxon>
    </lineage>
</organism>
<feature type="domain" description="GGDEF" evidence="3">
    <location>
        <begin position="64"/>
        <end position="192"/>
    </location>
</feature>
<dbReference type="CDD" id="cd01949">
    <property type="entry name" value="GGDEF"/>
    <property type="match status" value="1"/>
</dbReference>
<dbReference type="InterPro" id="IPR050469">
    <property type="entry name" value="Diguanylate_Cyclase"/>
</dbReference>
<dbReference type="FunFam" id="3.30.70.270:FF:000001">
    <property type="entry name" value="Diguanylate cyclase domain protein"/>
    <property type="match status" value="1"/>
</dbReference>
<keyword evidence="4" id="KW-0808">Transferase</keyword>
<proteinExistence type="predicted"/>
<dbReference type="RefSeq" id="WP_168171347.1">
    <property type="nucleotide sequence ID" value="NZ_CP023275.1"/>
</dbReference>
<dbReference type="Proteomes" id="UP000217349">
    <property type="component" value="Chromosome"/>
</dbReference>
<dbReference type="PANTHER" id="PTHR45138:SF9">
    <property type="entry name" value="DIGUANYLATE CYCLASE DGCM-RELATED"/>
    <property type="match status" value="1"/>
</dbReference>
<dbReference type="InterPro" id="IPR000160">
    <property type="entry name" value="GGDEF_dom"/>
</dbReference>
<dbReference type="KEGG" id="sulj:SJPD1_1827"/>
<dbReference type="PROSITE" id="PS50887">
    <property type="entry name" value="GGDEF"/>
    <property type="match status" value="1"/>
</dbReference>
<accession>A0A290HEF2</accession>
<dbReference type="SMART" id="SM00267">
    <property type="entry name" value="GGDEF"/>
    <property type="match status" value="1"/>
</dbReference>
<evidence type="ECO:0000256" key="2">
    <source>
        <dbReference type="ARBA" id="ARBA00034247"/>
    </source>
</evidence>
<evidence type="ECO:0000256" key="1">
    <source>
        <dbReference type="ARBA" id="ARBA00012528"/>
    </source>
</evidence>
<dbReference type="PANTHER" id="PTHR45138">
    <property type="entry name" value="REGULATORY COMPONENTS OF SENSORY TRANSDUCTION SYSTEM"/>
    <property type="match status" value="1"/>
</dbReference>
<reference evidence="5" key="1">
    <citation type="submission" date="2017-09" db="EMBL/GenBank/DDBJ databases">
        <title>The complete genome of Sulfurospirillum sp. JPD-1.</title>
        <authorList>
            <person name="Goris T."/>
        </authorList>
    </citation>
    <scope>NUCLEOTIDE SEQUENCE [LARGE SCALE GENOMIC DNA]</scope>
    <source>
        <strain evidence="5">JPD-1</strain>
    </source>
</reference>
<protein>
    <recommendedName>
        <fullName evidence="1">diguanylate cyclase</fullName>
        <ecNumber evidence="1">2.7.7.65</ecNumber>
    </recommendedName>
</protein>
<dbReference type="EC" id="2.7.7.65" evidence="1"/>
<evidence type="ECO:0000313" key="4">
    <source>
        <dbReference type="EMBL" id="ATB69932.1"/>
    </source>
</evidence>
<dbReference type="SUPFAM" id="SSF55073">
    <property type="entry name" value="Nucleotide cyclase"/>
    <property type="match status" value="1"/>
</dbReference>
<dbReference type="EMBL" id="CP023275">
    <property type="protein sequence ID" value="ATB69932.1"/>
    <property type="molecule type" value="Genomic_DNA"/>
</dbReference>
<comment type="catalytic activity">
    <reaction evidence="2">
        <text>2 GTP = 3',3'-c-di-GMP + 2 diphosphate</text>
        <dbReference type="Rhea" id="RHEA:24898"/>
        <dbReference type="ChEBI" id="CHEBI:33019"/>
        <dbReference type="ChEBI" id="CHEBI:37565"/>
        <dbReference type="ChEBI" id="CHEBI:58805"/>
        <dbReference type="EC" id="2.7.7.65"/>
    </reaction>
</comment>
<evidence type="ECO:0000259" key="3">
    <source>
        <dbReference type="PROSITE" id="PS50887"/>
    </source>
</evidence>
<gene>
    <name evidence="4" type="ORF">SJPD1_1827</name>
</gene>
<dbReference type="AlphaFoldDB" id="A0A290HEF2"/>
<dbReference type="Pfam" id="PF00990">
    <property type="entry name" value="GGDEF"/>
    <property type="match status" value="1"/>
</dbReference>
<keyword evidence="4" id="KW-0548">Nucleotidyltransferase</keyword>
<name>A0A290HEF2_9BACT</name>
<evidence type="ECO:0000313" key="5">
    <source>
        <dbReference type="Proteomes" id="UP000217349"/>
    </source>
</evidence>